<name>A0A100WCX1_MYCCR</name>
<comment type="caution">
    <text evidence="1">The sequence shown here is derived from an EMBL/GenBank/DDBJ whole genome shotgun (WGS) entry which is preliminary data.</text>
</comment>
<protein>
    <submittedName>
        <fullName evidence="1">Uncharacterized protein</fullName>
    </submittedName>
</protein>
<dbReference type="OrthoDB" id="4631245at2"/>
<dbReference type="AlphaFoldDB" id="A0A100WCX1"/>
<gene>
    <name evidence="1" type="ORF">RMCC_2629</name>
</gene>
<accession>A0A100WCX1</accession>
<dbReference type="EMBL" id="BCSY01000042">
    <property type="protein sequence ID" value="GAS95663.1"/>
    <property type="molecule type" value="Genomic_DNA"/>
</dbReference>
<evidence type="ECO:0000313" key="1">
    <source>
        <dbReference type="EMBL" id="GAS95663.1"/>
    </source>
</evidence>
<evidence type="ECO:0000313" key="2">
    <source>
        <dbReference type="Proteomes" id="UP000069443"/>
    </source>
</evidence>
<sequence length="69" mass="7649">MSIIGEGVEKTLTYEEATAILAEPGYDAYGRLRLYGIIADGESAGQLAAIKSQQNLERFSYTRIYSVER</sequence>
<reference evidence="2" key="1">
    <citation type="journal article" date="2016" name="Genome Announc.">
        <title>Draft Genome Sequences of Five Rapidly Growing Mycobacterium Species, M. thermoresistibile, M. fortuitum subsp. acetamidolyticum, M. canariasense, M. brisbanense, and M. novocastrense.</title>
        <authorList>
            <person name="Katahira K."/>
            <person name="Ogura Y."/>
            <person name="Gotoh Y."/>
            <person name="Hayashi T."/>
        </authorList>
    </citation>
    <scope>NUCLEOTIDE SEQUENCE [LARGE SCALE GENOMIC DNA]</scope>
    <source>
        <strain evidence="2">JCM15298</strain>
    </source>
</reference>
<organism evidence="1 2">
    <name type="scientific">Mycolicibacterium canariasense</name>
    <name type="common">Mycobacterium canariasense</name>
    <dbReference type="NCBI Taxonomy" id="228230"/>
    <lineage>
        <taxon>Bacteria</taxon>
        <taxon>Bacillati</taxon>
        <taxon>Actinomycetota</taxon>
        <taxon>Actinomycetes</taxon>
        <taxon>Mycobacteriales</taxon>
        <taxon>Mycobacteriaceae</taxon>
        <taxon>Mycolicibacterium</taxon>
    </lineage>
</organism>
<dbReference type="RefSeq" id="WP_036439648.1">
    <property type="nucleotide sequence ID" value="NZ_BCSY01000042.1"/>
</dbReference>
<dbReference type="STRING" id="228230.RMCC_2629"/>
<keyword evidence="2" id="KW-1185">Reference proteome</keyword>
<dbReference type="Proteomes" id="UP000069443">
    <property type="component" value="Unassembled WGS sequence"/>
</dbReference>
<reference evidence="2" key="2">
    <citation type="submission" date="2016-02" db="EMBL/GenBank/DDBJ databases">
        <title>Draft genome sequence of five rapidly growing Mycobacterium species.</title>
        <authorList>
            <person name="Katahira K."/>
            <person name="Gotou Y."/>
            <person name="Iida K."/>
            <person name="Ogura Y."/>
            <person name="Hayashi T."/>
        </authorList>
    </citation>
    <scope>NUCLEOTIDE SEQUENCE [LARGE SCALE GENOMIC DNA]</scope>
    <source>
        <strain evidence="2">JCM15298</strain>
    </source>
</reference>
<proteinExistence type="predicted"/>